<evidence type="ECO:0000259" key="2">
    <source>
        <dbReference type="Pfam" id="PF00135"/>
    </source>
</evidence>
<feature type="region of interest" description="Disordered" evidence="1">
    <location>
        <begin position="1"/>
        <end position="26"/>
    </location>
</feature>
<dbReference type="InterPro" id="IPR002018">
    <property type="entry name" value="CarbesteraseB"/>
</dbReference>
<gene>
    <name evidence="3" type="ORF">QRX50_38725</name>
</gene>
<dbReference type="AlphaFoldDB" id="A0A9Y2IE10"/>
<dbReference type="SUPFAM" id="SSF53474">
    <property type="entry name" value="alpha/beta-Hydrolases"/>
    <property type="match status" value="1"/>
</dbReference>
<feature type="compositionally biased region" description="Basic and acidic residues" evidence="1">
    <location>
        <begin position="1"/>
        <end position="21"/>
    </location>
</feature>
<evidence type="ECO:0000313" key="4">
    <source>
        <dbReference type="Proteomes" id="UP001236014"/>
    </source>
</evidence>
<protein>
    <submittedName>
        <fullName evidence="3">Carboxylesterase family protein</fullName>
    </submittedName>
</protein>
<evidence type="ECO:0000256" key="1">
    <source>
        <dbReference type="SAM" id="MobiDB-lite"/>
    </source>
</evidence>
<accession>A0A9Y2IE10</accession>
<proteinExistence type="predicted"/>
<reference evidence="3 4" key="1">
    <citation type="submission" date="2023-06" db="EMBL/GenBank/DDBJ databases">
        <authorList>
            <person name="Oyuntsetseg B."/>
            <person name="Kim S.B."/>
        </authorList>
    </citation>
    <scope>NUCLEOTIDE SEQUENCE [LARGE SCALE GENOMIC DNA]</scope>
    <source>
        <strain evidence="3 4">2-15</strain>
    </source>
</reference>
<organism evidence="3 4">
    <name type="scientific">Amycolatopsis carbonis</name>
    <dbReference type="NCBI Taxonomy" id="715471"/>
    <lineage>
        <taxon>Bacteria</taxon>
        <taxon>Bacillati</taxon>
        <taxon>Actinomycetota</taxon>
        <taxon>Actinomycetes</taxon>
        <taxon>Pseudonocardiales</taxon>
        <taxon>Pseudonocardiaceae</taxon>
        <taxon>Amycolatopsis</taxon>
    </lineage>
</organism>
<dbReference type="Proteomes" id="UP001236014">
    <property type="component" value="Chromosome"/>
</dbReference>
<keyword evidence="4" id="KW-1185">Reference proteome</keyword>
<feature type="domain" description="Carboxylesterase type B" evidence="2">
    <location>
        <begin position="5"/>
        <end position="169"/>
    </location>
</feature>
<dbReference type="RefSeq" id="WP_285968027.1">
    <property type="nucleotide sequence ID" value="NZ_CP127294.1"/>
</dbReference>
<name>A0A9Y2IE10_9PSEU</name>
<dbReference type="Pfam" id="PF00135">
    <property type="entry name" value="COesterase"/>
    <property type="match status" value="1"/>
</dbReference>
<evidence type="ECO:0000313" key="3">
    <source>
        <dbReference type="EMBL" id="WIX77286.1"/>
    </source>
</evidence>
<dbReference type="EMBL" id="CP127294">
    <property type="protein sequence ID" value="WIX77286.1"/>
    <property type="molecule type" value="Genomic_DNA"/>
</dbReference>
<sequence length="187" mass="20030">MNVPEIRAEAGRVRGRTEGRPGRVPRHPVRAAAGGELRSAAPQPVPAWDGVREALAFGSSPPQSLLLGPPSNAVAGDDWLTLDVWSPRPGAGAAVPVMVWIHGGAFQFGHAADPTYDGARLAREAGVVLVTFNYRVGVEGLGHLRGARDNRGMLDRLAALEWMRANIAAGHRPKWIGFFARRRPPTS</sequence>
<dbReference type="Gene3D" id="3.40.50.1820">
    <property type="entry name" value="alpha/beta hydrolase"/>
    <property type="match status" value="1"/>
</dbReference>
<dbReference type="InterPro" id="IPR050309">
    <property type="entry name" value="Type-B_Carboxylest/Lipase"/>
</dbReference>
<dbReference type="KEGG" id="acab:QRX50_38725"/>
<dbReference type="PANTHER" id="PTHR11559">
    <property type="entry name" value="CARBOXYLESTERASE"/>
    <property type="match status" value="1"/>
</dbReference>
<dbReference type="InterPro" id="IPR029058">
    <property type="entry name" value="AB_hydrolase_fold"/>
</dbReference>